<gene>
    <name evidence="4" type="ORF">AAJ76_1300019985</name>
</gene>
<name>A0A0F9WEB4_9MICR</name>
<accession>A0A0F9WEB4</accession>
<reference evidence="4 5" key="1">
    <citation type="journal article" date="2015" name="Environ. Microbiol.">
        <title>Genome analyses suggest the presence of polyploidy and recent human-driven expansions in eight global populations of the honeybee pathogen Nosema ceranae.</title>
        <authorList>
            <person name="Pelin A."/>
            <person name="Selman M."/>
            <person name="Aris-Brosou S."/>
            <person name="Farinelli L."/>
            <person name="Corradi N."/>
        </authorList>
    </citation>
    <scope>NUCLEOTIDE SEQUENCE [LARGE SCALE GENOMIC DNA]</scope>
    <source>
        <strain evidence="4 5">PA08 1199</strain>
    </source>
</reference>
<dbReference type="Gene3D" id="1.10.20.10">
    <property type="entry name" value="Histone, subunit A"/>
    <property type="match status" value="1"/>
</dbReference>
<dbReference type="Proteomes" id="UP000034350">
    <property type="component" value="Unassembled WGS sequence"/>
</dbReference>
<dbReference type="SMART" id="SM00414">
    <property type="entry name" value="H2A"/>
    <property type="match status" value="1"/>
</dbReference>
<dbReference type="VEuPathDB" id="MicrosporidiaDB:G9O61_00g000160"/>
<evidence type="ECO:0000313" key="4">
    <source>
        <dbReference type="EMBL" id="KKO75731.1"/>
    </source>
</evidence>
<proteinExistence type="inferred from homology"/>
<dbReference type="SUPFAM" id="SSF47113">
    <property type="entry name" value="Histone-fold"/>
    <property type="match status" value="1"/>
</dbReference>
<dbReference type="PANTHER" id="PTHR23430">
    <property type="entry name" value="HISTONE H2A"/>
    <property type="match status" value="1"/>
</dbReference>
<evidence type="ECO:0000313" key="5">
    <source>
        <dbReference type="Proteomes" id="UP000034350"/>
    </source>
</evidence>
<dbReference type="RefSeq" id="XP_024331473.1">
    <property type="nucleotide sequence ID" value="XM_024473936.1"/>
</dbReference>
<dbReference type="GO" id="GO:0000786">
    <property type="term" value="C:nucleosome"/>
    <property type="evidence" value="ECO:0007669"/>
    <property type="project" value="InterPro"/>
</dbReference>
<feature type="compositionally biased region" description="Basic and acidic residues" evidence="2">
    <location>
        <begin position="7"/>
        <end position="19"/>
    </location>
</feature>
<dbReference type="GO" id="GO:0046982">
    <property type="term" value="F:protein heterodimerization activity"/>
    <property type="evidence" value="ECO:0007669"/>
    <property type="project" value="InterPro"/>
</dbReference>
<sequence length="121" mass="13010">MASGKGGKKDPQSQSHMDDNSSAGVFKSSQIKKILKNCSKQRISKDACKAVSAVLIYIMSEIMDGARNTANADGKKKILPKHINSAICKDVELNHIGHNWIIKSGGVKSGALPQEMSKKSD</sequence>
<dbReference type="VEuPathDB" id="MicrosporidiaDB:AAJ76_1300019985"/>
<evidence type="ECO:0000259" key="3">
    <source>
        <dbReference type="Pfam" id="PF00125"/>
    </source>
</evidence>
<dbReference type="InterPro" id="IPR009072">
    <property type="entry name" value="Histone-fold"/>
</dbReference>
<dbReference type="EMBL" id="JPQZ01000013">
    <property type="protein sequence ID" value="KKO75731.1"/>
    <property type="molecule type" value="Genomic_DNA"/>
</dbReference>
<evidence type="ECO:0000256" key="1">
    <source>
        <dbReference type="ARBA" id="ARBA00010691"/>
    </source>
</evidence>
<dbReference type="OrthoDB" id="9421954at2759"/>
<dbReference type="GO" id="GO:0030527">
    <property type="term" value="F:structural constituent of chromatin"/>
    <property type="evidence" value="ECO:0007669"/>
    <property type="project" value="InterPro"/>
</dbReference>
<comment type="caution">
    <text evidence="4">The sequence shown here is derived from an EMBL/GenBank/DDBJ whole genome shotgun (WGS) entry which is preliminary data.</text>
</comment>
<organism evidence="4 5">
    <name type="scientific">Vairimorpha ceranae</name>
    <dbReference type="NCBI Taxonomy" id="40302"/>
    <lineage>
        <taxon>Eukaryota</taxon>
        <taxon>Fungi</taxon>
        <taxon>Fungi incertae sedis</taxon>
        <taxon>Microsporidia</taxon>
        <taxon>Nosematidae</taxon>
        <taxon>Vairimorpha</taxon>
    </lineage>
</organism>
<comment type="similarity">
    <text evidence="1">Belongs to the histone H2A family.</text>
</comment>
<evidence type="ECO:0000256" key="2">
    <source>
        <dbReference type="SAM" id="MobiDB-lite"/>
    </source>
</evidence>
<dbReference type="GO" id="GO:0003677">
    <property type="term" value="F:DNA binding"/>
    <property type="evidence" value="ECO:0007669"/>
    <property type="project" value="InterPro"/>
</dbReference>
<keyword evidence="5" id="KW-1185">Reference proteome</keyword>
<feature type="domain" description="Core Histone H2A/H2B/H3" evidence="3">
    <location>
        <begin position="22"/>
        <end position="88"/>
    </location>
</feature>
<dbReference type="Pfam" id="PF00125">
    <property type="entry name" value="Histone"/>
    <property type="match status" value="1"/>
</dbReference>
<dbReference type="InterPro" id="IPR007125">
    <property type="entry name" value="H2A/H2B/H3"/>
</dbReference>
<dbReference type="AlphaFoldDB" id="A0A0F9WEB4"/>
<protein>
    <submittedName>
        <fullName evidence="4">Histone h2a</fullName>
    </submittedName>
</protein>
<dbReference type="GeneID" id="36318837"/>
<feature type="region of interest" description="Disordered" evidence="2">
    <location>
        <begin position="1"/>
        <end position="25"/>
    </location>
</feature>
<dbReference type="InterPro" id="IPR002119">
    <property type="entry name" value="Histone_H2A"/>
</dbReference>